<sequence>MAFKCFWRRRSMVKIGFIVEGQTELILIQSTAFKNFLSHNNIELVNVINADGSGNLLPHNIEGYIQILEKSGAEKIFILTDLDRDICITKTKERISARPQDIVIIAVKTIEAWFLACTPVMQLLLDDMTFSFPEPEKEDVPFQTINDLLIHYTGRGIGRAAGKIKLVTRLLKLGLDLSLSASHANCPSVKYFMQKISEVARTATA</sequence>
<evidence type="ECO:0000313" key="1">
    <source>
        <dbReference type="EMBL" id="MVT09273.1"/>
    </source>
</evidence>
<reference evidence="1 2" key="1">
    <citation type="submission" date="2019-12" db="EMBL/GenBank/DDBJ databases">
        <title>Chitinophaga sp. strain ysch24 (GDMCC 1.1355), whole genome shotgun sequence.</title>
        <authorList>
            <person name="Zhang X."/>
        </authorList>
    </citation>
    <scope>NUCLEOTIDE SEQUENCE [LARGE SCALE GENOMIC DNA]</scope>
    <source>
        <strain evidence="2">ysch24</strain>
    </source>
</reference>
<dbReference type="Proteomes" id="UP000461730">
    <property type="component" value="Unassembled WGS sequence"/>
</dbReference>
<evidence type="ECO:0000313" key="2">
    <source>
        <dbReference type="Proteomes" id="UP000461730"/>
    </source>
</evidence>
<proteinExistence type="predicted"/>
<protein>
    <submittedName>
        <fullName evidence="1">DUF4276 family protein</fullName>
    </submittedName>
</protein>
<keyword evidence="2" id="KW-1185">Reference proteome</keyword>
<name>A0A7K1U4I8_9BACT</name>
<gene>
    <name evidence="1" type="ORF">GO493_13465</name>
</gene>
<accession>A0A7K1U4I8</accession>
<dbReference type="AlphaFoldDB" id="A0A7K1U4I8"/>
<organism evidence="1 2">
    <name type="scientific">Chitinophaga tropicalis</name>
    <dbReference type="NCBI Taxonomy" id="2683588"/>
    <lineage>
        <taxon>Bacteria</taxon>
        <taxon>Pseudomonadati</taxon>
        <taxon>Bacteroidota</taxon>
        <taxon>Chitinophagia</taxon>
        <taxon>Chitinophagales</taxon>
        <taxon>Chitinophagaceae</taxon>
        <taxon>Chitinophaga</taxon>
    </lineage>
</organism>
<comment type="caution">
    <text evidence="1">The sequence shown here is derived from an EMBL/GenBank/DDBJ whole genome shotgun (WGS) entry which is preliminary data.</text>
</comment>
<dbReference type="EMBL" id="WRXN01000005">
    <property type="protein sequence ID" value="MVT09273.1"/>
    <property type="molecule type" value="Genomic_DNA"/>
</dbReference>